<reference evidence="1" key="1">
    <citation type="submission" date="2020-07" db="EMBL/GenBank/DDBJ databases">
        <title>Multicomponent nature underlies the extraordinary mechanical properties of spider dragline silk.</title>
        <authorList>
            <person name="Kono N."/>
            <person name="Nakamura H."/>
            <person name="Mori M."/>
            <person name="Yoshida Y."/>
            <person name="Ohtoshi R."/>
            <person name="Malay A.D."/>
            <person name="Moran D.A.P."/>
            <person name="Tomita M."/>
            <person name="Numata K."/>
            <person name="Arakawa K."/>
        </authorList>
    </citation>
    <scope>NUCLEOTIDE SEQUENCE</scope>
</reference>
<gene>
    <name evidence="1" type="ORF">TNCT_4671</name>
</gene>
<keyword evidence="2" id="KW-1185">Reference proteome</keyword>
<dbReference type="Proteomes" id="UP000887116">
    <property type="component" value="Unassembled WGS sequence"/>
</dbReference>
<sequence>MSDKSSREVIPSCIQKEGKVSVCSNYKALKRAVDNRCTCKTGKVGVSLAEASQLESECRLAEMIYNAGQPHWSVSKSRISPKSE</sequence>
<dbReference type="AlphaFoldDB" id="A0A8X6KY40"/>
<evidence type="ECO:0000313" key="1">
    <source>
        <dbReference type="EMBL" id="GFQ89524.1"/>
    </source>
</evidence>
<accession>A0A8X6KY40</accession>
<name>A0A8X6KY40_TRICU</name>
<dbReference type="EMBL" id="BMAO01013538">
    <property type="protein sequence ID" value="GFQ89524.1"/>
    <property type="molecule type" value="Genomic_DNA"/>
</dbReference>
<protein>
    <submittedName>
        <fullName evidence="1">Uncharacterized protein</fullName>
    </submittedName>
</protein>
<comment type="caution">
    <text evidence="1">The sequence shown here is derived from an EMBL/GenBank/DDBJ whole genome shotgun (WGS) entry which is preliminary data.</text>
</comment>
<evidence type="ECO:0000313" key="2">
    <source>
        <dbReference type="Proteomes" id="UP000887116"/>
    </source>
</evidence>
<proteinExistence type="predicted"/>
<organism evidence="1 2">
    <name type="scientific">Trichonephila clavata</name>
    <name type="common">Joro spider</name>
    <name type="synonym">Nephila clavata</name>
    <dbReference type="NCBI Taxonomy" id="2740835"/>
    <lineage>
        <taxon>Eukaryota</taxon>
        <taxon>Metazoa</taxon>
        <taxon>Ecdysozoa</taxon>
        <taxon>Arthropoda</taxon>
        <taxon>Chelicerata</taxon>
        <taxon>Arachnida</taxon>
        <taxon>Araneae</taxon>
        <taxon>Araneomorphae</taxon>
        <taxon>Entelegynae</taxon>
        <taxon>Araneoidea</taxon>
        <taxon>Nephilidae</taxon>
        <taxon>Trichonephila</taxon>
    </lineage>
</organism>